<feature type="transmembrane region" description="Helical" evidence="2">
    <location>
        <begin position="6"/>
        <end position="30"/>
    </location>
</feature>
<dbReference type="InterPro" id="IPR051676">
    <property type="entry name" value="UPF0053_domain"/>
</dbReference>
<keyword evidence="5" id="KW-1185">Reference proteome</keyword>
<proteinExistence type="predicted"/>
<reference evidence="5" key="1">
    <citation type="journal article" date="2019" name="Int. J. Syst. Evol. Microbiol.">
        <title>The Global Catalogue of Microorganisms (GCM) 10K type strain sequencing project: providing services to taxonomists for standard genome sequencing and annotation.</title>
        <authorList>
            <consortium name="The Broad Institute Genomics Platform"/>
            <consortium name="The Broad Institute Genome Sequencing Center for Infectious Disease"/>
            <person name="Wu L."/>
            <person name="Ma J."/>
        </authorList>
    </citation>
    <scope>NUCLEOTIDE SEQUENCE [LARGE SCALE GENOMIC DNA]</scope>
    <source>
        <strain evidence="5">CGMCC 4.7241</strain>
    </source>
</reference>
<evidence type="ECO:0000313" key="4">
    <source>
        <dbReference type="EMBL" id="MFC3759714.1"/>
    </source>
</evidence>
<dbReference type="EMBL" id="JBHRZH010000003">
    <property type="protein sequence ID" value="MFC3759714.1"/>
    <property type="molecule type" value="Genomic_DNA"/>
</dbReference>
<accession>A0ABV7Y6R6</accession>
<dbReference type="PANTHER" id="PTHR43099">
    <property type="entry name" value="UPF0053 PROTEIN YRKA"/>
    <property type="match status" value="1"/>
</dbReference>
<dbReference type="InterPro" id="IPR002550">
    <property type="entry name" value="CNNM"/>
</dbReference>
<gene>
    <name evidence="4" type="ORF">ACFOUW_02610</name>
</gene>
<protein>
    <submittedName>
        <fullName evidence="4">CNNM domain-containing protein</fullName>
    </submittedName>
</protein>
<evidence type="ECO:0000313" key="5">
    <source>
        <dbReference type="Proteomes" id="UP001595699"/>
    </source>
</evidence>
<sequence>MSGISGWAALLISAGIIGLSSFFVAIEFALVAARRHRLAEAANTSVAARAAVKSARELSLLLAGSQLGITMCTLALGAIAKPAVHHLMTPVMEGWGLPDTTADVVAFILSLLVVTFLHLVVGEMAPKSWAISHPECPPSLVAEALGYSTQVAFLHAGKAAEPWARYAGRRISSS</sequence>
<evidence type="ECO:0000256" key="1">
    <source>
        <dbReference type="PROSITE-ProRule" id="PRU01193"/>
    </source>
</evidence>
<feature type="transmembrane region" description="Helical" evidence="2">
    <location>
        <begin position="58"/>
        <end position="80"/>
    </location>
</feature>
<keyword evidence="1 2" id="KW-0812">Transmembrane</keyword>
<dbReference type="PROSITE" id="PS51846">
    <property type="entry name" value="CNNM"/>
    <property type="match status" value="1"/>
</dbReference>
<feature type="domain" description="CNNM transmembrane" evidence="3">
    <location>
        <begin position="2"/>
        <end position="135"/>
    </location>
</feature>
<name>A0ABV7Y6R6_9ACTN</name>
<keyword evidence="1 2" id="KW-0472">Membrane</keyword>
<comment type="caution">
    <text evidence="4">The sequence shown here is derived from an EMBL/GenBank/DDBJ whole genome shotgun (WGS) entry which is preliminary data.</text>
</comment>
<evidence type="ECO:0000259" key="3">
    <source>
        <dbReference type="PROSITE" id="PS51846"/>
    </source>
</evidence>
<keyword evidence="1 2" id="KW-1133">Transmembrane helix</keyword>
<organism evidence="4 5">
    <name type="scientific">Tenggerimyces flavus</name>
    <dbReference type="NCBI Taxonomy" id="1708749"/>
    <lineage>
        <taxon>Bacteria</taxon>
        <taxon>Bacillati</taxon>
        <taxon>Actinomycetota</taxon>
        <taxon>Actinomycetes</taxon>
        <taxon>Propionibacteriales</taxon>
        <taxon>Nocardioidaceae</taxon>
        <taxon>Tenggerimyces</taxon>
    </lineage>
</organism>
<dbReference type="RefSeq" id="WP_205121649.1">
    <property type="nucleotide sequence ID" value="NZ_JAFBCM010000001.1"/>
</dbReference>
<evidence type="ECO:0000256" key="2">
    <source>
        <dbReference type="SAM" id="Phobius"/>
    </source>
</evidence>
<dbReference type="Pfam" id="PF01595">
    <property type="entry name" value="CNNM"/>
    <property type="match status" value="1"/>
</dbReference>
<dbReference type="Proteomes" id="UP001595699">
    <property type="component" value="Unassembled WGS sequence"/>
</dbReference>
<feature type="transmembrane region" description="Helical" evidence="2">
    <location>
        <begin position="100"/>
        <end position="121"/>
    </location>
</feature>
<dbReference type="PANTHER" id="PTHR43099:SF5">
    <property type="entry name" value="HLYC_CORC FAMILY TRANSPORTER"/>
    <property type="match status" value="1"/>
</dbReference>